<accession>A0ABQ4XQ74</accession>
<comment type="caution">
    <text evidence="2">The sequence shown here is derived from an EMBL/GenBank/DDBJ whole genome shotgun (WGS) entry which is preliminary data.</text>
</comment>
<organism evidence="2 3">
    <name type="scientific">Tanacetum coccineum</name>
    <dbReference type="NCBI Taxonomy" id="301880"/>
    <lineage>
        <taxon>Eukaryota</taxon>
        <taxon>Viridiplantae</taxon>
        <taxon>Streptophyta</taxon>
        <taxon>Embryophyta</taxon>
        <taxon>Tracheophyta</taxon>
        <taxon>Spermatophyta</taxon>
        <taxon>Magnoliopsida</taxon>
        <taxon>eudicotyledons</taxon>
        <taxon>Gunneridae</taxon>
        <taxon>Pentapetalae</taxon>
        <taxon>asterids</taxon>
        <taxon>campanulids</taxon>
        <taxon>Asterales</taxon>
        <taxon>Asteraceae</taxon>
        <taxon>Asteroideae</taxon>
        <taxon>Anthemideae</taxon>
        <taxon>Anthemidinae</taxon>
        <taxon>Tanacetum</taxon>
    </lineage>
</organism>
<feature type="compositionally biased region" description="Basic residues" evidence="1">
    <location>
        <begin position="122"/>
        <end position="137"/>
    </location>
</feature>
<feature type="region of interest" description="Disordered" evidence="1">
    <location>
        <begin position="100"/>
        <end position="141"/>
    </location>
</feature>
<proteinExistence type="predicted"/>
<sequence length="204" mass="22236">MSMAIADSTMEDHLLLSSTNLFSVGETPTTVFVFLMSNLMGNVPNNKDDPMFTTINVISRNEDTQLYGAILPAELTNEDIRNSESYKEYYVIASGKIPPKTKASKKKADFDAPTKQKSSTVPKKKKGKKTGKGKKKAKELETISKATLTEAEQLKIITKRSCKETHSSHASGSGADEGTGVSPGVPNAPDYDSDDDISWKVKVR</sequence>
<reference evidence="2" key="2">
    <citation type="submission" date="2022-01" db="EMBL/GenBank/DDBJ databases">
        <authorList>
            <person name="Yamashiro T."/>
            <person name="Shiraishi A."/>
            <person name="Satake H."/>
            <person name="Nakayama K."/>
        </authorList>
    </citation>
    <scope>NUCLEOTIDE SEQUENCE</scope>
</reference>
<evidence type="ECO:0000313" key="3">
    <source>
        <dbReference type="Proteomes" id="UP001151760"/>
    </source>
</evidence>
<dbReference type="Proteomes" id="UP001151760">
    <property type="component" value="Unassembled WGS sequence"/>
</dbReference>
<protein>
    <submittedName>
        <fullName evidence="2">Uncharacterized protein</fullName>
    </submittedName>
</protein>
<evidence type="ECO:0000313" key="2">
    <source>
        <dbReference type="EMBL" id="GJS67517.1"/>
    </source>
</evidence>
<evidence type="ECO:0000256" key="1">
    <source>
        <dbReference type="SAM" id="MobiDB-lite"/>
    </source>
</evidence>
<reference evidence="2" key="1">
    <citation type="journal article" date="2022" name="Int. J. Mol. Sci.">
        <title>Draft Genome of Tanacetum Coccineum: Genomic Comparison of Closely Related Tanacetum-Family Plants.</title>
        <authorList>
            <person name="Yamashiro T."/>
            <person name="Shiraishi A."/>
            <person name="Nakayama K."/>
            <person name="Satake H."/>
        </authorList>
    </citation>
    <scope>NUCLEOTIDE SEQUENCE</scope>
</reference>
<dbReference type="EMBL" id="BQNB010009724">
    <property type="protein sequence ID" value="GJS67517.1"/>
    <property type="molecule type" value="Genomic_DNA"/>
</dbReference>
<gene>
    <name evidence="2" type="ORF">Tco_0682081</name>
</gene>
<name>A0ABQ4XQ74_9ASTR</name>
<feature type="region of interest" description="Disordered" evidence="1">
    <location>
        <begin position="158"/>
        <end position="204"/>
    </location>
</feature>
<keyword evidence="3" id="KW-1185">Reference proteome</keyword>